<reference evidence="2 3" key="1">
    <citation type="submission" date="2024-02" db="EMBL/GenBank/DDBJ databases">
        <title>Deinococcus xinjiangensis NBRC 107630.</title>
        <authorList>
            <person name="Ichikawa N."/>
            <person name="Katano-Makiyama Y."/>
            <person name="Hidaka K."/>
        </authorList>
    </citation>
    <scope>NUCLEOTIDE SEQUENCE [LARGE SCALE GENOMIC DNA]</scope>
    <source>
        <strain evidence="2 3">NBRC 107630</strain>
    </source>
</reference>
<dbReference type="RefSeq" id="WP_353540364.1">
    <property type="nucleotide sequence ID" value="NZ_BAABRN010000001.1"/>
</dbReference>
<dbReference type="EMBL" id="BAABRN010000001">
    <property type="protein sequence ID" value="GAA5500378.1"/>
    <property type="molecule type" value="Genomic_DNA"/>
</dbReference>
<accession>A0ABP9VAU2</accession>
<dbReference type="SMART" id="SM00382">
    <property type="entry name" value="AAA"/>
    <property type="match status" value="1"/>
</dbReference>
<organism evidence="2 3">
    <name type="scientific">Deinococcus xinjiangensis</name>
    <dbReference type="NCBI Taxonomy" id="457454"/>
    <lineage>
        <taxon>Bacteria</taxon>
        <taxon>Thermotogati</taxon>
        <taxon>Deinococcota</taxon>
        <taxon>Deinococci</taxon>
        <taxon>Deinococcales</taxon>
        <taxon>Deinococcaceae</taxon>
        <taxon>Deinococcus</taxon>
    </lineage>
</organism>
<evidence type="ECO:0000313" key="2">
    <source>
        <dbReference type="EMBL" id="GAA5500378.1"/>
    </source>
</evidence>
<dbReference type="SUPFAM" id="SSF52540">
    <property type="entry name" value="P-loop containing nucleoside triphosphate hydrolases"/>
    <property type="match status" value="1"/>
</dbReference>
<dbReference type="InterPro" id="IPR027417">
    <property type="entry name" value="P-loop_NTPase"/>
</dbReference>
<gene>
    <name evidence="2" type="ORF">Dxin01_00099</name>
</gene>
<dbReference type="Proteomes" id="UP001458946">
    <property type="component" value="Unassembled WGS sequence"/>
</dbReference>
<dbReference type="InterPro" id="IPR011704">
    <property type="entry name" value="ATPase_dyneun-rel_AAA"/>
</dbReference>
<dbReference type="Gene3D" id="3.40.50.300">
    <property type="entry name" value="P-loop containing nucleotide triphosphate hydrolases"/>
    <property type="match status" value="1"/>
</dbReference>
<dbReference type="Pfam" id="PF07728">
    <property type="entry name" value="AAA_5"/>
    <property type="match status" value="1"/>
</dbReference>
<protein>
    <recommendedName>
        <fullName evidence="1">AAA+ ATPase domain-containing protein</fullName>
    </recommendedName>
</protein>
<comment type="caution">
    <text evidence="2">The sequence shown here is derived from an EMBL/GenBank/DDBJ whole genome shotgun (WGS) entry which is preliminary data.</text>
</comment>
<sequence>MTLTSSKPAPAGYTAVLNQLGQNLYVPTAEYDLVSKLLDRGQNIFLAGPKGTAKTEFAWAVFNERGAGHPSSAIFQAEFGAIASGDELDGYRTIDNDGKLVNIPSEFLKAIQHAASGNQSYLIADELNRVLTASALNKGLRLWSNQREYVSDLSGILHVDSNLFTVATANIGYRGTVPLNEALLDRFTAIEVAPLKGKALQYMLEERFPAVSASDVNKIVMLSDESWKAWENDRDGELLPITTRDAQRIMINVDVGLSVKDAARRALVGSLVIQNKGIEAVEALDTFIKGKLGV</sequence>
<keyword evidence="3" id="KW-1185">Reference proteome</keyword>
<feature type="domain" description="AAA+ ATPase" evidence="1">
    <location>
        <begin position="40"/>
        <end position="197"/>
    </location>
</feature>
<dbReference type="InterPro" id="IPR003593">
    <property type="entry name" value="AAA+_ATPase"/>
</dbReference>
<evidence type="ECO:0000313" key="3">
    <source>
        <dbReference type="Proteomes" id="UP001458946"/>
    </source>
</evidence>
<proteinExistence type="predicted"/>
<name>A0ABP9VAU2_9DEIO</name>
<evidence type="ECO:0000259" key="1">
    <source>
        <dbReference type="SMART" id="SM00382"/>
    </source>
</evidence>